<evidence type="ECO:0000313" key="5">
    <source>
        <dbReference type="Proteomes" id="UP000013981"/>
    </source>
</evidence>
<gene>
    <name evidence="4" type="ORF">HMPREF1526_02097</name>
</gene>
<evidence type="ECO:0000259" key="3">
    <source>
        <dbReference type="Pfam" id="PF03389"/>
    </source>
</evidence>
<dbReference type="eggNOG" id="COG0507">
    <property type="taxonomic scope" value="Bacteria"/>
</dbReference>
<dbReference type="InterPro" id="IPR005053">
    <property type="entry name" value="MobA_MobL"/>
</dbReference>
<reference evidence="4 5" key="1">
    <citation type="submission" date="2013-01" db="EMBL/GenBank/DDBJ databases">
        <title>The Genome Sequence of Butyricicoccus pullicaecorum 1.2.</title>
        <authorList>
            <consortium name="The Broad Institute Genome Sequencing Platform"/>
            <person name="Earl A."/>
            <person name="Ward D."/>
            <person name="Feldgarden M."/>
            <person name="Gevers D."/>
            <person name="Van Immerseel F."/>
            <person name="Eeckhaut V."/>
            <person name="Walker B."/>
            <person name="Young S.K."/>
            <person name="Zeng Q."/>
            <person name="Gargeya S."/>
            <person name="Fitzgerald M."/>
            <person name="Haas B."/>
            <person name="Abouelleil A."/>
            <person name="Alvarado L."/>
            <person name="Arachchi H.M."/>
            <person name="Berlin A.M."/>
            <person name="Chapman S.B."/>
            <person name="Dewar J."/>
            <person name="Goldberg J."/>
            <person name="Griggs A."/>
            <person name="Gujja S."/>
            <person name="Hansen M."/>
            <person name="Howarth C."/>
            <person name="Imamovic A."/>
            <person name="Larimer J."/>
            <person name="McCowan C."/>
            <person name="Murphy C."/>
            <person name="Neiman D."/>
            <person name="Pearson M."/>
            <person name="Priest M."/>
            <person name="Roberts A."/>
            <person name="Saif S."/>
            <person name="Shea T."/>
            <person name="Sisk P."/>
            <person name="Sykes S."/>
            <person name="Wortman J."/>
            <person name="Nusbaum C."/>
            <person name="Birren B."/>
        </authorList>
    </citation>
    <scope>NUCLEOTIDE SEQUENCE [LARGE SCALE GENOMIC DNA]</scope>
    <source>
        <strain evidence="4 5">1.2</strain>
    </source>
</reference>
<evidence type="ECO:0000313" key="4">
    <source>
        <dbReference type="EMBL" id="EOQ36065.1"/>
    </source>
</evidence>
<evidence type="ECO:0000256" key="1">
    <source>
        <dbReference type="ARBA" id="ARBA00010873"/>
    </source>
</evidence>
<dbReference type="PATRIC" id="fig|1203606.4.peg.2051"/>
<dbReference type="Proteomes" id="UP000013981">
    <property type="component" value="Unassembled WGS sequence"/>
</dbReference>
<dbReference type="Gene3D" id="3.30.930.30">
    <property type="match status" value="1"/>
</dbReference>
<organism evidence="4 5">
    <name type="scientific">Butyricicoccus pullicaecorum 1.2</name>
    <dbReference type="NCBI Taxonomy" id="1203606"/>
    <lineage>
        <taxon>Bacteria</taxon>
        <taxon>Bacillati</taxon>
        <taxon>Bacillota</taxon>
        <taxon>Clostridia</taxon>
        <taxon>Eubacteriales</taxon>
        <taxon>Butyricicoccaceae</taxon>
        <taxon>Butyricicoccus</taxon>
    </lineage>
</organism>
<keyword evidence="5" id="KW-1185">Reference proteome</keyword>
<proteinExistence type="inferred from homology"/>
<comment type="caution">
    <text evidence="4">The sequence shown here is derived from an EMBL/GenBank/DDBJ whole genome shotgun (WGS) entry which is preliminary data.</text>
</comment>
<comment type="similarity">
    <text evidence="1">Belongs to the MobA/MobL family.</text>
</comment>
<dbReference type="EMBL" id="AQOB01000008">
    <property type="protein sequence ID" value="EOQ36065.1"/>
    <property type="molecule type" value="Genomic_DNA"/>
</dbReference>
<evidence type="ECO:0000256" key="2">
    <source>
        <dbReference type="ARBA" id="ARBA00022971"/>
    </source>
</evidence>
<dbReference type="HOGENOM" id="CLU_025383_1_1_9"/>
<dbReference type="AlphaFoldDB" id="R8VTK0"/>
<accession>R8VTK0</accession>
<protein>
    <recommendedName>
        <fullName evidence="3">MobA/MobL protein domain-containing protein</fullName>
    </recommendedName>
</protein>
<name>R8VTK0_9FIRM</name>
<dbReference type="Pfam" id="PF03389">
    <property type="entry name" value="MobA_MobL"/>
    <property type="match status" value="1"/>
</dbReference>
<keyword evidence="2" id="KW-0184">Conjugation</keyword>
<dbReference type="OrthoDB" id="1826980at2"/>
<feature type="domain" description="MobA/MobL protein" evidence="3">
    <location>
        <begin position="17"/>
        <end position="209"/>
    </location>
</feature>
<dbReference type="RefSeq" id="WP_016148228.1">
    <property type="nucleotide sequence ID" value="NZ_KB976104.1"/>
</dbReference>
<sequence>MANYHLEVQAISRGQGRSLTRLVNYISGERLSDCYNRRIYYNRRDDVLECRIFQPQHAPSEFYELQSLCNAIETAERRCDARTAREFKASLPNELPFAELQNIVATYITDNFIKYCLCAISAIHGGRNPSDPSKNNPHVHIIVPTRAVEPSGFSEKKDREHDKRPYIQHWREQWANVQNEAYARCGLDIRVSHESLEVQGINRVPTIHLSRIDWRKEQRGERTPAGDRKRAIERENKMRELCQKPHLPYYDLDYTR</sequence>